<reference evidence="2 3" key="1">
    <citation type="submission" date="2014-02" db="EMBL/GenBank/DDBJ databases">
        <title>Single nucleus genome sequencing reveals high similarity among nuclei of an endomycorrhizal fungus.</title>
        <authorList>
            <person name="Lin K."/>
            <person name="Geurts R."/>
            <person name="Zhang Z."/>
            <person name="Limpens E."/>
            <person name="Saunders D.G."/>
            <person name="Mu D."/>
            <person name="Pang E."/>
            <person name="Cao H."/>
            <person name="Cha H."/>
            <person name="Lin T."/>
            <person name="Zhou Q."/>
            <person name="Shang Y."/>
            <person name="Li Y."/>
            <person name="Ivanov S."/>
            <person name="Sharma T."/>
            <person name="Velzen R.V."/>
            <person name="Ruijter N.D."/>
            <person name="Aanen D.K."/>
            <person name="Win J."/>
            <person name="Kamoun S."/>
            <person name="Bisseling T."/>
            <person name="Huang S."/>
        </authorList>
    </citation>
    <scope>NUCLEOTIDE SEQUENCE [LARGE SCALE GENOMIC DNA]</scope>
    <source>
        <strain evidence="3">DAOM197198w</strain>
    </source>
</reference>
<comment type="caution">
    <text evidence="2">The sequence shown here is derived from an EMBL/GenBank/DDBJ whole genome shotgun (WGS) entry which is preliminary data.</text>
</comment>
<dbReference type="Pfam" id="PF07714">
    <property type="entry name" value="PK_Tyr_Ser-Thr"/>
    <property type="match status" value="1"/>
</dbReference>
<dbReference type="PANTHER" id="PTHR23257:SF963">
    <property type="entry name" value="AT08303P"/>
    <property type="match status" value="1"/>
</dbReference>
<dbReference type="HOGENOM" id="CLU_000288_7_8_1"/>
<protein>
    <submittedName>
        <fullName evidence="2">Ypk2p</fullName>
    </submittedName>
</protein>
<proteinExistence type="predicted"/>
<dbReference type="GO" id="GO:0005737">
    <property type="term" value="C:cytoplasm"/>
    <property type="evidence" value="ECO:0007669"/>
    <property type="project" value="TreeGrafter"/>
</dbReference>
<dbReference type="GO" id="GO:0007165">
    <property type="term" value="P:signal transduction"/>
    <property type="evidence" value="ECO:0007669"/>
    <property type="project" value="TreeGrafter"/>
</dbReference>
<name>A0A015IZF7_RHIIW</name>
<dbReference type="EMBL" id="JEMT01026202">
    <property type="protein sequence ID" value="EXX59795.1"/>
    <property type="molecule type" value="Genomic_DNA"/>
</dbReference>
<accession>A0A015IZF7</accession>
<dbReference type="SUPFAM" id="SSF101898">
    <property type="entry name" value="NHL repeat"/>
    <property type="match status" value="1"/>
</dbReference>
<dbReference type="InterPro" id="IPR000719">
    <property type="entry name" value="Prot_kinase_dom"/>
</dbReference>
<evidence type="ECO:0000313" key="3">
    <source>
        <dbReference type="Proteomes" id="UP000022910"/>
    </source>
</evidence>
<feature type="domain" description="Protein kinase" evidence="1">
    <location>
        <begin position="1309"/>
        <end position="1578"/>
    </location>
</feature>
<dbReference type="Proteomes" id="UP000022910">
    <property type="component" value="Unassembled WGS sequence"/>
</dbReference>
<organism evidence="2 3">
    <name type="scientific">Rhizophagus irregularis (strain DAOM 197198w)</name>
    <name type="common">Glomus intraradices</name>
    <dbReference type="NCBI Taxonomy" id="1432141"/>
    <lineage>
        <taxon>Eukaryota</taxon>
        <taxon>Fungi</taxon>
        <taxon>Fungi incertae sedis</taxon>
        <taxon>Mucoromycota</taxon>
        <taxon>Glomeromycotina</taxon>
        <taxon>Glomeromycetes</taxon>
        <taxon>Glomerales</taxon>
        <taxon>Glomeraceae</taxon>
        <taxon>Rhizophagus</taxon>
    </lineage>
</organism>
<dbReference type="InterPro" id="IPR001245">
    <property type="entry name" value="Ser-Thr/Tyr_kinase_cat_dom"/>
</dbReference>
<sequence>MDTLIKKLKLDKKCKKCKFKCNAIYFQQNFKNWTSGNEYIDKFIQGTQLSAHYNTKGALEWIPYDRFRDIKYIEEKKVYRANWIDGYIYEWDNENQNWRKNGENMSVGLVDLKSSNNPKNIKLELTNKVNRIYGITQDPQTKNYMMVLSDNCKLCNHVCSSIHFQQNFESWTSGNDEIDNIIQDTQLLSHDTLLSSHYIDIKGVLEWIPYDKFHDIKYIKKKKMYGANWIDGYIYKWDYENQNWLRYGKNMSVDLKSLNNPKSIKLGFTDEVNRFYGITQDPKTKNYMMVLSDICKNCKFVCNAIYFQQNFERWTSGNDNIDKFIQDTQLSSHYSDIKEVLEWIPYDRFRNIIYIAEKKVYRANWIDGYIYKWDSRNKNWKRYDKNMLVVLKSLINPKDIKLEFKNKINRLYGITQDPQTKNYMMMMVLSDKCKLCNHVCSSIHFQQNFESWTSGNDEIDNIIQDTQLLSHYNNIKGVLEWIPYDRFHNIKYTVKKTVYRANWIDGYIYDWDNENQNWRRNDENMSVGLVDLKSSKNIKLEITNKVNRIYGITQDPQTKNYMTVLGDKCEICNYICNAIHFQQNFDSWTSGNDDIDKFIQDTQLSAHKYTSNVLEWIFYDRFCNIKYIEKKKVYRANWIDGYIYEWDNENQNWKRNGENMSVDLVDLESTNNPKNIKLELTNKVNRLYGITQDPKTKNYMMVLIGKCKECNYLCGAKYFQQNFKSWTSGNDVIDKFIQDTQLLAHYSTKEALEWIPYDRFHDIKYIEKIGVYRANWIDGYIYEWDNKIQNWKRFNQNMLIDLKYLNDPKNATLEFMDKLKIDYIVYGVTQNPQTKDYMMVLNNKCKECNRVCYAIHFQRNFKSWTSGSDDIDKFIQDTQLMAHYSTQGALEWIPYDKFHDIKYIEEKKVYRANWIDGCIIYWNSRSENWKRHDRNILVVLKSLNNPKNINLESTNEINRLYGITQDPKTKNYIMVLINKCKRCNYVCNAIHFQQNFESWTSGNDDIDKFIQDTQLLTHFSIKEALEWIPYDKFHDIKYIAEKKVYRANWIDGYICEWDHKNQNWKRNGENMSVDLVDLKSSNNPKNIELELTNKVNRIYGITQDSQTKNYMIILSDECKKCNYICNAIYFQQNFESWTSGNDDIDKFIQGTQLSAHYSTKGALEWIPYNRFNDIKYIEKIGVYITNWIDGYVYDWDYKNQSWERKDQNIYVILKCFNIIETIVSEFENSKTTIHKIYGITQEPQTKNYMMILNNTCKKCNYECNVTHYQQDFKNWTSSNNDIDRFIQDTQLSAHKYTTSALEWIPYDRFYNIKYIAKGGFSKIYKANWIDGYIHKWDKYNNNWERQDKNMFVALKNLNDSKNITLDFMNELIFHHEVEFDHGSVKFYGITQDPETNNYVMVLEYADDGSLRKYLDKNFNKLNWKSKIICLNEIITELEFIHENDLIHRDLHIGNILKFQYKTAITDMGLCKPANCDMQKNNVYGVLTYIAPEILQGKIYTKAADIYSFGIIMYEVISGLPPYHDMRHDECLAIKICNGIRPRFNIKVPQLIVHLIKRCLDANPSNRPKAEEIRDILYIWQYKSTNKQTIELQAQIKEADVVNNNSSNNIKLATCSGLSYKTHSEDTYTSRLLNFNNLPEPKNSDDYYKQNDNIISIETAVSLSQRNDVSRLNISDNNLSEQKNSVYEQNDDIISMECSESLQIDISQLNNNKDGKL</sequence>
<evidence type="ECO:0000259" key="1">
    <source>
        <dbReference type="PROSITE" id="PS50011"/>
    </source>
</evidence>
<dbReference type="GO" id="GO:0004672">
    <property type="term" value="F:protein kinase activity"/>
    <property type="evidence" value="ECO:0007669"/>
    <property type="project" value="InterPro"/>
</dbReference>
<dbReference type="PROSITE" id="PS50011">
    <property type="entry name" value="PROTEIN_KINASE_DOM"/>
    <property type="match status" value="1"/>
</dbReference>
<dbReference type="SMART" id="SM00220">
    <property type="entry name" value="S_TKc"/>
    <property type="match status" value="1"/>
</dbReference>
<dbReference type="InterPro" id="IPR011009">
    <property type="entry name" value="Kinase-like_dom_sf"/>
</dbReference>
<evidence type="ECO:0000313" key="2">
    <source>
        <dbReference type="EMBL" id="EXX59795.1"/>
    </source>
</evidence>
<keyword evidence="3" id="KW-1185">Reference proteome</keyword>
<gene>
    <name evidence="2" type="ORF">RirG_185830</name>
</gene>
<dbReference type="InterPro" id="IPR050167">
    <property type="entry name" value="Ser_Thr_protein_kinase"/>
</dbReference>
<dbReference type="Gene3D" id="1.10.510.10">
    <property type="entry name" value="Transferase(Phosphotransferase) domain 1"/>
    <property type="match status" value="1"/>
</dbReference>
<dbReference type="Gene3D" id="1.10.10.1010">
    <property type="entry name" value="Intein homing endonuclease, domain IV"/>
    <property type="match status" value="10"/>
</dbReference>
<dbReference type="GO" id="GO:0005524">
    <property type="term" value="F:ATP binding"/>
    <property type="evidence" value="ECO:0007669"/>
    <property type="project" value="InterPro"/>
</dbReference>
<dbReference type="SUPFAM" id="SSF56112">
    <property type="entry name" value="Protein kinase-like (PK-like)"/>
    <property type="match status" value="1"/>
</dbReference>
<dbReference type="PANTHER" id="PTHR23257">
    <property type="entry name" value="SERINE-THREONINE PROTEIN KINASE"/>
    <property type="match status" value="1"/>
</dbReference>